<dbReference type="STRING" id="1429043.X474_03455"/>
<reference evidence="2 3" key="1">
    <citation type="submission" date="2013-11" db="EMBL/GenBank/DDBJ databases">
        <title>Metagenomic analysis of a methanogenic consortium involved in long chain n-alkane degradation.</title>
        <authorList>
            <person name="Davidova I.A."/>
            <person name="Callaghan A.V."/>
            <person name="Wawrik B."/>
            <person name="Pruitt S."/>
            <person name="Marks C."/>
            <person name="Duncan K.E."/>
            <person name="Suflita J.M."/>
        </authorList>
    </citation>
    <scope>NUCLEOTIDE SEQUENCE [LARGE SCALE GENOMIC DNA]</scope>
    <source>
        <strain evidence="2 3">SPR</strain>
    </source>
</reference>
<comment type="caution">
    <text evidence="2">The sequence shown here is derived from an EMBL/GenBank/DDBJ whole genome shotgun (WGS) entry which is preliminary data.</text>
</comment>
<evidence type="ECO:0000313" key="2">
    <source>
        <dbReference type="EMBL" id="KIX15390.1"/>
    </source>
</evidence>
<keyword evidence="3" id="KW-1185">Reference proteome</keyword>
<protein>
    <submittedName>
        <fullName evidence="2">Uncharacterized protein</fullName>
    </submittedName>
</protein>
<keyword evidence="1" id="KW-1133">Transmembrane helix</keyword>
<gene>
    <name evidence="2" type="ORF">X474_03455</name>
</gene>
<evidence type="ECO:0000313" key="3">
    <source>
        <dbReference type="Proteomes" id="UP000032233"/>
    </source>
</evidence>
<sequence length="30" mass="3589">MVLQAPNKICRIANFLITNCFYMFFMPKFS</sequence>
<dbReference type="AlphaFoldDB" id="A0A0D2K110"/>
<dbReference type="Proteomes" id="UP000032233">
    <property type="component" value="Unassembled WGS sequence"/>
</dbReference>
<organism evidence="2 3">
    <name type="scientific">Dethiosulfatarculus sandiegensis</name>
    <dbReference type="NCBI Taxonomy" id="1429043"/>
    <lineage>
        <taxon>Bacteria</taxon>
        <taxon>Pseudomonadati</taxon>
        <taxon>Thermodesulfobacteriota</taxon>
        <taxon>Desulfarculia</taxon>
        <taxon>Desulfarculales</taxon>
        <taxon>Desulfarculaceae</taxon>
        <taxon>Dethiosulfatarculus</taxon>
    </lineage>
</organism>
<proteinExistence type="predicted"/>
<accession>A0A0D2K110</accession>
<evidence type="ECO:0000256" key="1">
    <source>
        <dbReference type="SAM" id="Phobius"/>
    </source>
</evidence>
<feature type="transmembrane region" description="Helical" evidence="1">
    <location>
        <begin position="12"/>
        <end position="29"/>
    </location>
</feature>
<dbReference type="InParanoid" id="A0A0D2K110"/>
<dbReference type="EMBL" id="AZAC01000003">
    <property type="protein sequence ID" value="KIX15390.1"/>
    <property type="molecule type" value="Genomic_DNA"/>
</dbReference>
<name>A0A0D2K110_9BACT</name>
<keyword evidence="1" id="KW-0812">Transmembrane</keyword>
<keyword evidence="1" id="KW-0472">Membrane</keyword>